<evidence type="ECO:0000256" key="2">
    <source>
        <dbReference type="ARBA" id="ARBA00022692"/>
    </source>
</evidence>
<dbReference type="RefSeq" id="WP_264893063.1">
    <property type="nucleotide sequence ID" value="NZ_CP110257.1"/>
</dbReference>
<dbReference type="PRINTS" id="PR00783">
    <property type="entry name" value="MINTRINSICP"/>
</dbReference>
<evidence type="ECO:0000256" key="7">
    <source>
        <dbReference type="SAM" id="Phobius"/>
    </source>
</evidence>
<feature type="transmembrane region" description="Helical" evidence="7">
    <location>
        <begin position="123"/>
        <end position="140"/>
    </location>
</feature>
<dbReference type="InterPro" id="IPR023271">
    <property type="entry name" value="Aquaporin-like"/>
</dbReference>
<dbReference type="Proteomes" id="UP001163266">
    <property type="component" value="Chromosome"/>
</dbReference>
<keyword evidence="9" id="KW-1185">Reference proteome</keyword>
<dbReference type="PANTHER" id="PTHR45724">
    <property type="entry name" value="AQUAPORIN NIP2-1"/>
    <property type="match status" value="1"/>
</dbReference>
<keyword evidence="4 7" id="KW-0472">Membrane</keyword>
<protein>
    <submittedName>
        <fullName evidence="8">Aquaporin family protein</fullName>
    </submittedName>
</protein>
<evidence type="ECO:0000256" key="3">
    <source>
        <dbReference type="ARBA" id="ARBA00022989"/>
    </source>
</evidence>
<dbReference type="SUPFAM" id="SSF81338">
    <property type="entry name" value="Aquaporin-like"/>
    <property type="match status" value="1"/>
</dbReference>
<keyword evidence="2 5" id="KW-0812">Transmembrane</keyword>
<evidence type="ECO:0000313" key="8">
    <source>
        <dbReference type="EMBL" id="UZD55308.1"/>
    </source>
</evidence>
<feature type="region of interest" description="Disordered" evidence="6">
    <location>
        <begin position="222"/>
        <end position="242"/>
    </location>
</feature>
<dbReference type="Pfam" id="PF00230">
    <property type="entry name" value="MIP"/>
    <property type="match status" value="1"/>
</dbReference>
<feature type="transmembrane region" description="Helical" evidence="7">
    <location>
        <begin position="188"/>
        <end position="207"/>
    </location>
</feature>
<evidence type="ECO:0000256" key="6">
    <source>
        <dbReference type="SAM" id="MobiDB-lite"/>
    </source>
</evidence>
<proteinExistence type="inferred from homology"/>
<dbReference type="InterPro" id="IPR034294">
    <property type="entry name" value="Aquaporin_transptr"/>
</dbReference>
<gene>
    <name evidence="8" type="ORF">OMP39_01550</name>
</gene>
<feature type="transmembrane region" description="Helical" evidence="7">
    <location>
        <begin position="7"/>
        <end position="28"/>
    </location>
</feature>
<evidence type="ECO:0000256" key="1">
    <source>
        <dbReference type="ARBA" id="ARBA00004141"/>
    </source>
</evidence>
<organism evidence="8 9">
    <name type="scientific">Caldimonas aquatica</name>
    <dbReference type="NCBI Taxonomy" id="376175"/>
    <lineage>
        <taxon>Bacteria</taxon>
        <taxon>Pseudomonadati</taxon>
        <taxon>Pseudomonadota</taxon>
        <taxon>Betaproteobacteria</taxon>
        <taxon>Burkholderiales</taxon>
        <taxon>Sphaerotilaceae</taxon>
        <taxon>Caldimonas</taxon>
    </lineage>
</organism>
<dbReference type="InterPro" id="IPR000425">
    <property type="entry name" value="MIP"/>
</dbReference>
<keyword evidence="3 7" id="KW-1133">Transmembrane helix</keyword>
<evidence type="ECO:0000256" key="4">
    <source>
        <dbReference type="ARBA" id="ARBA00023136"/>
    </source>
</evidence>
<comment type="similarity">
    <text evidence="5">Belongs to the MIP/aquaporin (TC 1.A.8) family.</text>
</comment>
<name>A0ABY6MTH8_9BURK</name>
<evidence type="ECO:0000256" key="5">
    <source>
        <dbReference type="RuleBase" id="RU000477"/>
    </source>
</evidence>
<reference evidence="8" key="1">
    <citation type="submission" date="2022-10" db="EMBL/GenBank/DDBJ databases">
        <title>Complete genome sequence of Schlegelella aquatica LMG 23380.</title>
        <authorList>
            <person name="Musilova J."/>
            <person name="Kourilova X."/>
            <person name="Bezdicek M."/>
            <person name="Hermankova K."/>
            <person name="Obruca S."/>
            <person name="Sedlar K."/>
        </authorList>
    </citation>
    <scope>NUCLEOTIDE SEQUENCE</scope>
    <source>
        <strain evidence="8">LMG 23380</strain>
    </source>
</reference>
<comment type="subcellular location">
    <subcellularLocation>
        <location evidence="1">Membrane</location>
        <topology evidence="1">Multi-pass membrane protein</topology>
    </subcellularLocation>
</comment>
<keyword evidence="5" id="KW-0813">Transport</keyword>
<dbReference type="EMBL" id="CP110257">
    <property type="protein sequence ID" value="UZD55308.1"/>
    <property type="molecule type" value="Genomic_DNA"/>
</dbReference>
<feature type="transmembrane region" description="Helical" evidence="7">
    <location>
        <begin position="34"/>
        <end position="55"/>
    </location>
</feature>
<dbReference type="PANTHER" id="PTHR45724:SF55">
    <property type="entry name" value="AQUAPORIN NIP3-2"/>
    <property type="match status" value="1"/>
</dbReference>
<dbReference type="Gene3D" id="1.20.1080.10">
    <property type="entry name" value="Glycerol uptake facilitator protein"/>
    <property type="match status" value="1"/>
</dbReference>
<sequence length="242" mass="24706">MDLPRKLAGEALGTALLLAVVIGSGIMAERLAGGNVAVTLLANTLATVGGLYILIEVFGPISGAHFNPAVSAVMAWRGELPRTALLPYIAAQLFGAILGAWLAHAMFDLAVLQFSTKMRTGTGQWIAEAVATAGLLLVILRAPAGRAAAMVASYIGAAYWFTASTSFANPAAVVGRMFSDSFAGIAPASAPGFMLAELVGAAIGLAIHNAFEARLHPAGHPNVIEASGTAEGDTRSARAAPR</sequence>
<feature type="transmembrane region" description="Helical" evidence="7">
    <location>
        <begin position="147"/>
        <end position="168"/>
    </location>
</feature>
<evidence type="ECO:0000313" key="9">
    <source>
        <dbReference type="Proteomes" id="UP001163266"/>
    </source>
</evidence>
<accession>A0ABY6MTH8</accession>
<feature type="transmembrane region" description="Helical" evidence="7">
    <location>
        <begin position="84"/>
        <end position="103"/>
    </location>
</feature>